<feature type="compositionally biased region" description="Gly residues" evidence="1">
    <location>
        <begin position="35"/>
        <end position="59"/>
    </location>
</feature>
<dbReference type="PANTHER" id="PTHR47691">
    <property type="entry name" value="REGULATOR-RELATED"/>
    <property type="match status" value="1"/>
</dbReference>
<dbReference type="SUPFAM" id="SSF48452">
    <property type="entry name" value="TPR-like"/>
    <property type="match status" value="1"/>
</dbReference>
<dbReference type="InterPro" id="IPR011990">
    <property type="entry name" value="TPR-like_helical_dom_sf"/>
</dbReference>
<accession>A0A7U3VPR7</accession>
<evidence type="ECO:0000313" key="3">
    <source>
        <dbReference type="Proteomes" id="UP000595703"/>
    </source>
</evidence>
<evidence type="ECO:0000256" key="1">
    <source>
        <dbReference type="SAM" id="MobiDB-lite"/>
    </source>
</evidence>
<feature type="compositionally biased region" description="Gly residues" evidence="1">
    <location>
        <begin position="66"/>
        <end position="77"/>
    </location>
</feature>
<sequence length="765" mass="79087">MTLTGPGGIGKTRLAQRAAADVLAGGTADRRTAGGRTGSGPGAGRTGGGSGAGRTGAGHGAEQTGSGAGAGRTGGDPGTDAAAVAERFPDGAWWADLSTLTGPELLLSTVSDAVDLADHSLRMPLDALSEWLADRRMLLVLDSCEHLVDACAYLVGELLTAAPGLVVLATSRSPLGSTVEELVEVLPLPADGPDALALFTDRVVDRVGRAPLAEAGAAEAAAAICRRLEGIPLAIELAAARVGSVGPGAVAEVADRLGSRFDTLAASDFVWPRRHRTLRTTIGWSHELCAPLERLLWARLSVFRGAFDLAAAQAVAAGGPLEAAAVAPTLDRLVAQSVLRRIDGGAGSGAPPAPVPVPVPEGAGAPVLRPGPGALPAPAARSGAGDRYRMLDTIREYGHTWLDELGEVAATQRRHAEYFTGLARWADAAWSGRDQLLGYRRIEDAHPDLRAALDHWLDHDSAQAAELAGLLVYFWSCCGHLKEARAYLERALEQHTAPGPARTRALIGLGAALTLQGEYDRATAVDAQVRTAAAARGDSAERMAAACLTGLLGMLTGQSRTALDAVRDALASVPGAGRRGAPAAGSAFDTPDRLRCHLVEVLSLTALGDFEEGRSRALELRRYCVEVGEVWTRSYLDYQLSVVALFSAAPQDAVAYARTMLESKHLLGDAFGIALGLDLLAAALAAAGRFEQAASVYGTGGAYWRSVGHPQRGAPELQPVRDRCERSARAALGDEGYAAAYARGAAAHGPTALAAALEPDGAGHG</sequence>
<dbReference type="Proteomes" id="UP000595703">
    <property type="component" value="Chromosome"/>
</dbReference>
<reference evidence="2 3" key="4">
    <citation type="journal article" date="2020" name="Sci. Rep.">
        <title>beta-carboline chemical signals induce reveromycin production through a LuxR family regulator in Streptomyces sp. SN-593.</title>
        <authorList>
            <person name="Panthee S."/>
            <person name="Kito N."/>
            <person name="Hayashi T."/>
            <person name="Shimizu T."/>
            <person name="Ishikawa J."/>
            <person name="Hamamoto H."/>
            <person name="Osada H."/>
            <person name="Takahashi S."/>
        </authorList>
    </citation>
    <scope>NUCLEOTIDE SEQUENCE [LARGE SCALE GENOMIC DNA]</scope>
    <source>
        <strain evidence="2 3">SN-593</strain>
    </source>
</reference>
<reference evidence="2 3" key="2">
    <citation type="journal article" date="2011" name="J. Antibiot.">
        <title>Furaquinocins I and J: novel polyketide isoprenoid hybrid compounds from Streptomyces reveromyceticus SN-593.</title>
        <authorList>
            <person name="Panthee S."/>
            <person name="Takahashi S."/>
            <person name="Takagi H."/>
            <person name="Nogawa T."/>
            <person name="Oowada E."/>
            <person name="Uramoto M."/>
            <person name="Osada H."/>
        </authorList>
    </citation>
    <scope>NUCLEOTIDE SEQUENCE [LARGE SCALE GENOMIC DNA]</scope>
    <source>
        <strain evidence="2 3">SN-593</strain>
    </source>
</reference>
<organism evidence="2 3">
    <name type="scientific">Actinacidiphila reveromycinica</name>
    <dbReference type="NCBI Taxonomy" id="659352"/>
    <lineage>
        <taxon>Bacteria</taxon>
        <taxon>Bacillati</taxon>
        <taxon>Actinomycetota</taxon>
        <taxon>Actinomycetes</taxon>
        <taxon>Kitasatosporales</taxon>
        <taxon>Streptomycetaceae</taxon>
        <taxon>Actinacidiphila</taxon>
    </lineage>
</organism>
<dbReference type="Gene3D" id="1.25.40.10">
    <property type="entry name" value="Tetratricopeptide repeat domain"/>
    <property type="match status" value="1"/>
</dbReference>
<keyword evidence="3" id="KW-1185">Reference proteome</keyword>
<feature type="region of interest" description="Disordered" evidence="1">
    <location>
        <begin position="21"/>
        <end position="82"/>
    </location>
</feature>
<protein>
    <submittedName>
        <fullName evidence="2">Putative regulator</fullName>
    </submittedName>
</protein>
<dbReference type="Gene3D" id="3.40.50.300">
    <property type="entry name" value="P-loop containing nucleotide triphosphate hydrolases"/>
    <property type="match status" value="1"/>
</dbReference>
<reference evidence="2 3" key="1">
    <citation type="journal article" date="2010" name="J. Bacteriol.">
        <title>Biochemical characterization of a novel indole prenyltransferase from Streptomyces sp. SN-593.</title>
        <authorList>
            <person name="Takahashi S."/>
            <person name="Takagi H."/>
            <person name="Toyoda A."/>
            <person name="Uramoto M."/>
            <person name="Nogawa T."/>
            <person name="Ueki M."/>
            <person name="Sakaki Y."/>
            <person name="Osada H."/>
        </authorList>
    </citation>
    <scope>NUCLEOTIDE SEQUENCE [LARGE SCALE GENOMIC DNA]</scope>
    <source>
        <strain evidence="2 3">SN-593</strain>
    </source>
</reference>
<dbReference type="AlphaFoldDB" id="A0A7U3VPR7"/>
<evidence type="ECO:0000313" key="2">
    <source>
        <dbReference type="EMBL" id="BBA98953.1"/>
    </source>
</evidence>
<dbReference type="EMBL" id="AP018365">
    <property type="protein sequence ID" value="BBA98953.1"/>
    <property type="molecule type" value="Genomic_DNA"/>
</dbReference>
<proteinExistence type="predicted"/>
<name>A0A7U3VPR7_9ACTN</name>
<dbReference type="InterPro" id="IPR027417">
    <property type="entry name" value="P-loop_NTPase"/>
</dbReference>
<gene>
    <name evidence="2" type="ORF">RVR_5369</name>
</gene>
<dbReference type="PANTHER" id="PTHR47691:SF3">
    <property type="entry name" value="HTH-TYPE TRANSCRIPTIONAL REGULATOR RV0890C-RELATED"/>
    <property type="match status" value="1"/>
</dbReference>
<dbReference type="KEGG" id="arev:RVR_5369"/>
<dbReference type="SUPFAM" id="SSF52540">
    <property type="entry name" value="P-loop containing nucleoside triphosphate hydrolases"/>
    <property type="match status" value="1"/>
</dbReference>
<reference evidence="2 3" key="3">
    <citation type="journal article" date="2011" name="Nat. Chem. Biol.">
        <title>Reveromycin A biosynthesis uses RevG and RevJ for stereospecific spiroacetal formation.</title>
        <authorList>
            <person name="Takahashi S."/>
            <person name="Toyoda A."/>
            <person name="Sekiyama Y."/>
            <person name="Takagi H."/>
            <person name="Nogawa T."/>
            <person name="Uramoto M."/>
            <person name="Suzuki R."/>
            <person name="Koshino H."/>
            <person name="Kumano T."/>
            <person name="Panthee S."/>
            <person name="Dairi T."/>
            <person name="Ishikawa J."/>
            <person name="Ikeda H."/>
            <person name="Sakaki Y."/>
            <person name="Osada H."/>
        </authorList>
    </citation>
    <scope>NUCLEOTIDE SEQUENCE [LARGE SCALE GENOMIC DNA]</scope>
    <source>
        <strain evidence="2 3">SN-593</strain>
    </source>
</reference>